<dbReference type="PANTHER" id="PTHR31087:SF85">
    <property type="entry name" value="PROTEIN LURP-ONE-RELATED 7"/>
    <property type="match status" value="1"/>
</dbReference>
<name>A0A835RR46_VANPL</name>
<evidence type="ECO:0000313" key="2">
    <source>
        <dbReference type="EMBL" id="KAG0488746.1"/>
    </source>
</evidence>
<protein>
    <submittedName>
        <fullName evidence="3">Uncharacterized protein</fullName>
    </submittedName>
</protein>
<dbReference type="SUPFAM" id="SSF54518">
    <property type="entry name" value="Tubby C-terminal domain-like"/>
    <property type="match status" value="1"/>
</dbReference>
<accession>A0A835RR46</accession>
<dbReference type="Proteomes" id="UP000639772">
    <property type="component" value="Chromosome 3"/>
</dbReference>
<gene>
    <name evidence="3" type="ORF">HPP92_007405</name>
    <name evidence="2" type="ORF">HPP92_007557</name>
</gene>
<organism evidence="3 5">
    <name type="scientific">Vanilla planifolia</name>
    <name type="common">Vanilla</name>
    <dbReference type="NCBI Taxonomy" id="51239"/>
    <lineage>
        <taxon>Eukaryota</taxon>
        <taxon>Viridiplantae</taxon>
        <taxon>Streptophyta</taxon>
        <taxon>Embryophyta</taxon>
        <taxon>Tracheophyta</taxon>
        <taxon>Spermatophyta</taxon>
        <taxon>Magnoliopsida</taxon>
        <taxon>Liliopsida</taxon>
        <taxon>Asparagales</taxon>
        <taxon>Orchidaceae</taxon>
        <taxon>Vanilloideae</taxon>
        <taxon>Vanilleae</taxon>
        <taxon>Vanilla</taxon>
    </lineage>
</organism>
<comment type="similarity">
    <text evidence="1">Belongs to the LOR family.</text>
</comment>
<dbReference type="PANTHER" id="PTHR31087">
    <property type="match status" value="1"/>
</dbReference>
<evidence type="ECO:0000313" key="5">
    <source>
        <dbReference type="Proteomes" id="UP000639772"/>
    </source>
</evidence>
<keyword evidence="4" id="KW-1185">Reference proteome</keyword>
<comment type="caution">
    <text evidence="3">The sequence shown here is derived from an EMBL/GenBank/DDBJ whole genome shotgun (WGS) entry which is preliminary data.</text>
</comment>
<reference evidence="4 5" key="1">
    <citation type="journal article" date="2020" name="Nat. Food">
        <title>A phased Vanilla planifolia genome enables genetic improvement of flavour and production.</title>
        <authorList>
            <person name="Hasing T."/>
            <person name="Tang H."/>
            <person name="Brym M."/>
            <person name="Khazi F."/>
            <person name="Huang T."/>
            <person name="Chambers A.H."/>
        </authorList>
    </citation>
    <scope>NUCLEOTIDE SEQUENCE [LARGE SCALE GENOMIC DNA]</scope>
    <source>
        <tissue evidence="3">Leaf</tissue>
    </source>
</reference>
<dbReference type="Pfam" id="PF04525">
    <property type="entry name" value="LOR"/>
    <property type="match status" value="1"/>
</dbReference>
<dbReference type="EMBL" id="JADCNM010000003">
    <property type="protein sequence ID" value="KAG0490542.1"/>
    <property type="molecule type" value="Genomic_DNA"/>
</dbReference>
<dbReference type="OrthoDB" id="97518at2759"/>
<dbReference type="InterPro" id="IPR038595">
    <property type="entry name" value="LOR_sf"/>
</dbReference>
<dbReference type="AlphaFoldDB" id="A0A835RR46"/>
<dbReference type="Proteomes" id="UP000636800">
    <property type="component" value="Chromosome 3"/>
</dbReference>
<proteinExistence type="inferred from homology"/>
<dbReference type="InterPro" id="IPR025659">
    <property type="entry name" value="Tubby-like_C"/>
</dbReference>
<dbReference type="InterPro" id="IPR007612">
    <property type="entry name" value="LOR"/>
</dbReference>
<dbReference type="Gene3D" id="2.40.160.200">
    <property type="entry name" value="LURP1-related"/>
    <property type="match status" value="1"/>
</dbReference>
<evidence type="ECO:0000313" key="3">
    <source>
        <dbReference type="EMBL" id="KAG0490542.1"/>
    </source>
</evidence>
<dbReference type="EMBL" id="JADCNL010000003">
    <property type="protein sequence ID" value="KAG0488746.1"/>
    <property type="molecule type" value="Genomic_DNA"/>
</dbReference>
<evidence type="ECO:0000256" key="1">
    <source>
        <dbReference type="ARBA" id="ARBA00005437"/>
    </source>
</evidence>
<sequence length="194" mass="22220">MTTQHNQPPASAPNSGPSSRVVVVEDRFCVPYTMVLTVNSVIFKDDGGNIVFKVDHELLRNLVVLFDADDNPIVFIKRKSTFMSSRWQVFRGSNKMLLFSVKRRSSWFNTKFDVFLASNTNETCCDFNVKASEKSCEIYRKDTLIARVIHEYKLFGKDTFRVVICPQVDYAFIVALIVLFNEINREGSNLNTLN</sequence>
<evidence type="ECO:0000313" key="4">
    <source>
        <dbReference type="Proteomes" id="UP000636800"/>
    </source>
</evidence>